<reference evidence="1 2" key="1">
    <citation type="submission" date="2020-03" db="EMBL/GenBank/DDBJ databases">
        <title>Leucobacter sp. nov., isolated from beetles.</title>
        <authorList>
            <person name="Hyun D.-W."/>
            <person name="Bae J.-W."/>
        </authorList>
    </citation>
    <scope>NUCLEOTIDE SEQUENCE [LARGE SCALE GENOMIC DNA]</scope>
    <source>
        <strain evidence="1 2">HDW9A</strain>
    </source>
</reference>
<protein>
    <recommendedName>
        <fullName evidence="3">Lipoprotein</fullName>
    </recommendedName>
</protein>
<accession>A0ABX6JXV7</accession>
<evidence type="ECO:0000313" key="1">
    <source>
        <dbReference type="EMBL" id="QIM17779.1"/>
    </source>
</evidence>
<gene>
    <name evidence="1" type="ORF">G7066_02035</name>
</gene>
<evidence type="ECO:0008006" key="3">
    <source>
        <dbReference type="Google" id="ProtNLM"/>
    </source>
</evidence>
<keyword evidence="2" id="KW-1185">Reference proteome</keyword>
<organism evidence="1 2">
    <name type="scientific">Leucobacter coleopterorum</name>
    <dbReference type="NCBI Taxonomy" id="2714933"/>
    <lineage>
        <taxon>Bacteria</taxon>
        <taxon>Bacillati</taxon>
        <taxon>Actinomycetota</taxon>
        <taxon>Actinomycetes</taxon>
        <taxon>Micrococcales</taxon>
        <taxon>Microbacteriaceae</taxon>
        <taxon>Leucobacter</taxon>
    </lineage>
</organism>
<sequence length="270" mass="29115">MSVALTGCTAVSETDEVSAITSKNLKPIGDSGRWFSEAYAEGVDAVYSTTNQVCGITKDHLIVEAVRGPGFRSRVQAHSLVPSTGAGIVWELTDMDCGEDAVYGDSVLVKTFTLKEDTTWHLADASTGELKSELPLTDDRLFRLKQLTEVDGVSVFLADDERVIGVGADRILWTRSLSKRGATSVVVLQDGHLGMSDSNSKGDFTVIDGRSSDDTVSIDYKDGGPSWTNDGFSLLERQEKGGATTRSSTTWKATKHTDSRIRITTPDSLV</sequence>
<dbReference type="RefSeq" id="WP_166328665.1">
    <property type="nucleotide sequence ID" value="NZ_CP049933.1"/>
</dbReference>
<dbReference type="Proteomes" id="UP000503441">
    <property type="component" value="Chromosome"/>
</dbReference>
<evidence type="ECO:0000313" key="2">
    <source>
        <dbReference type="Proteomes" id="UP000503441"/>
    </source>
</evidence>
<name>A0ABX6JXV7_9MICO</name>
<proteinExistence type="predicted"/>
<dbReference type="EMBL" id="CP049933">
    <property type="protein sequence ID" value="QIM17779.1"/>
    <property type="molecule type" value="Genomic_DNA"/>
</dbReference>